<feature type="region of interest" description="Disordered" evidence="1">
    <location>
        <begin position="100"/>
        <end position="122"/>
    </location>
</feature>
<sequence length="122" mass="13812">MLLLTPILKITVDNFSLFFENPISAWEWQENHQARTDATDWSKPLLPNHKRRRRHENAGNQRPTKSQAKTEMVEELAMVISVEVLSRSTPSDYDLDLNTESLNGDVAHDGSMVPSHDITDGG</sequence>
<dbReference type="EMBL" id="JANPWB010000001">
    <property type="protein sequence ID" value="KAJ1215897.1"/>
    <property type="molecule type" value="Genomic_DNA"/>
</dbReference>
<keyword evidence="3" id="KW-1185">Reference proteome</keyword>
<evidence type="ECO:0000313" key="2">
    <source>
        <dbReference type="EMBL" id="KAJ1215897.1"/>
    </source>
</evidence>
<proteinExistence type="predicted"/>
<protein>
    <submittedName>
        <fullName evidence="2">Uncharacterized protein</fullName>
    </submittedName>
</protein>
<reference evidence="2" key="1">
    <citation type="journal article" date="2022" name="bioRxiv">
        <title>Sequencing and chromosome-scale assembly of the giantPleurodeles waltlgenome.</title>
        <authorList>
            <person name="Brown T."/>
            <person name="Elewa A."/>
            <person name="Iarovenko S."/>
            <person name="Subramanian E."/>
            <person name="Araus A.J."/>
            <person name="Petzold A."/>
            <person name="Susuki M."/>
            <person name="Suzuki K.-i.T."/>
            <person name="Hayashi T."/>
            <person name="Toyoda A."/>
            <person name="Oliveira C."/>
            <person name="Osipova E."/>
            <person name="Leigh N.D."/>
            <person name="Simon A."/>
            <person name="Yun M.H."/>
        </authorList>
    </citation>
    <scope>NUCLEOTIDE SEQUENCE</scope>
    <source>
        <strain evidence="2">20211129_DDA</strain>
        <tissue evidence="2">Liver</tissue>
    </source>
</reference>
<name>A0AAV7WT84_PLEWA</name>
<evidence type="ECO:0000313" key="3">
    <source>
        <dbReference type="Proteomes" id="UP001066276"/>
    </source>
</evidence>
<feature type="compositionally biased region" description="Polar residues" evidence="1">
    <location>
        <begin position="58"/>
        <end position="69"/>
    </location>
</feature>
<feature type="region of interest" description="Disordered" evidence="1">
    <location>
        <begin position="32"/>
        <end position="70"/>
    </location>
</feature>
<organism evidence="2 3">
    <name type="scientific">Pleurodeles waltl</name>
    <name type="common">Iberian ribbed newt</name>
    <dbReference type="NCBI Taxonomy" id="8319"/>
    <lineage>
        <taxon>Eukaryota</taxon>
        <taxon>Metazoa</taxon>
        <taxon>Chordata</taxon>
        <taxon>Craniata</taxon>
        <taxon>Vertebrata</taxon>
        <taxon>Euteleostomi</taxon>
        <taxon>Amphibia</taxon>
        <taxon>Batrachia</taxon>
        <taxon>Caudata</taxon>
        <taxon>Salamandroidea</taxon>
        <taxon>Salamandridae</taxon>
        <taxon>Pleurodelinae</taxon>
        <taxon>Pleurodeles</taxon>
    </lineage>
</organism>
<gene>
    <name evidence="2" type="ORF">NDU88_003504</name>
</gene>
<dbReference type="AlphaFoldDB" id="A0AAV7WT84"/>
<dbReference type="Proteomes" id="UP001066276">
    <property type="component" value="Chromosome 1_1"/>
</dbReference>
<comment type="caution">
    <text evidence="2">The sequence shown here is derived from an EMBL/GenBank/DDBJ whole genome shotgun (WGS) entry which is preliminary data.</text>
</comment>
<evidence type="ECO:0000256" key="1">
    <source>
        <dbReference type="SAM" id="MobiDB-lite"/>
    </source>
</evidence>
<accession>A0AAV7WT84</accession>